<dbReference type="HOGENOM" id="CLU_052345_4_0_9"/>
<sequence length="344" mass="39165">MFGKSSFSFHFIIEGRQIAVEIRGINHYMDHIEQTFGLKKTAGAGYICYTLPPEIGEGSFELYQGQEGFQVWITNAQTKQDIDMSYVQDENAYIGMAYIETDSFRDTMSNGQASAIQSWRTTRSLPSDGITHGVCRADKALHAVNIFLFPEFFQTCSDTTGANHYFDVLNTIQSFDEQTFMHDLYPILAEILHCSYKETAKRLFTKSRVYAIAAHLIALCDSESAQPHVKLNKFDMQQIRSVPAILRKQLNNPPSIAELSRMVALNEFKLKAGFKKVFKTTVYEYLRQIRTERAIELMKEDLPLEQIAAQIGYKSMRGFSQAFAKSTGVSPAEWRKQSHHFPAL</sequence>
<dbReference type="PATRIC" id="fig|537010.4.peg.3273"/>
<dbReference type="PANTHER" id="PTHR47893:SF1">
    <property type="entry name" value="REGULATORY PROTEIN PCHR"/>
    <property type="match status" value="1"/>
</dbReference>
<organism evidence="4 5">
    <name type="scientific">Desulfitobacterium hafniense DP7</name>
    <dbReference type="NCBI Taxonomy" id="537010"/>
    <lineage>
        <taxon>Bacteria</taxon>
        <taxon>Bacillati</taxon>
        <taxon>Bacillota</taxon>
        <taxon>Clostridia</taxon>
        <taxon>Eubacteriales</taxon>
        <taxon>Desulfitobacteriaceae</taxon>
        <taxon>Desulfitobacterium</taxon>
    </lineage>
</organism>
<proteinExistence type="predicted"/>
<dbReference type="InterPro" id="IPR053142">
    <property type="entry name" value="PchR_regulatory_protein"/>
</dbReference>
<keyword evidence="2" id="KW-0804">Transcription</keyword>
<dbReference type="Gene3D" id="1.10.10.60">
    <property type="entry name" value="Homeodomain-like"/>
    <property type="match status" value="2"/>
</dbReference>
<comment type="caution">
    <text evidence="4">The sequence shown here is derived from an EMBL/GenBank/DDBJ whole genome shotgun (WGS) entry which is preliminary data.</text>
</comment>
<dbReference type="PANTHER" id="PTHR47893">
    <property type="entry name" value="REGULATORY PROTEIN PCHR"/>
    <property type="match status" value="1"/>
</dbReference>
<evidence type="ECO:0000313" key="5">
    <source>
        <dbReference type="Proteomes" id="UP000004416"/>
    </source>
</evidence>
<dbReference type="GO" id="GO:0003700">
    <property type="term" value="F:DNA-binding transcription factor activity"/>
    <property type="evidence" value="ECO:0007669"/>
    <property type="project" value="InterPro"/>
</dbReference>
<dbReference type="AlphaFoldDB" id="G9XRA2"/>
<dbReference type="SMART" id="SM00342">
    <property type="entry name" value="HTH_ARAC"/>
    <property type="match status" value="1"/>
</dbReference>
<gene>
    <name evidence="4" type="ORF">HMPREF0322_03500</name>
</gene>
<dbReference type="GO" id="GO:0043565">
    <property type="term" value="F:sequence-specific DNA binding"/>
    <property type="evidence" value="ECO:0007669"/>
    <property type="project" value="InterPro"/>
</dbReference>
<dbReference type="PROSITE" id="PS01124">
    <property type="entry name" value="HTH_ARAC_FAMILY_2"/>
    <property type="match status" value="1"/>
</dbReference>
<evidence type="ECO:0000256" key="1">
    <source>
        <dbReference type="ARBA" id="ARBA00023015"/>
    </source>
</evidence>
<protein>
    <submittedName>
        <fullName evidence="4">Transcriptional regulator, AraC family</fullName>
    </submittedName>
</protein>
<evidence type="ECO:0000256" key="2">
    <source>
        <dbReference type="ARBA" id="ARBA00023163"/>
    </source>
</evidence>
<dbReference type="SUPFAM" id="SSF46689">
    <property type="entry name" value="Homeodomain-like"/>
    <property type="match status" value="1"/>
</dbReference>
<accession>G9XRA2</accession>
<dbReference type="InterPro" id="IPR009057">
    <property type="entry name" value="Homeodomain-like_sf"/>
</dbReference>
<evidence type="ECO:0000259" key="3">
    <source>
        <dbReference type="PROSITE" id="PS01124"/>
    </source>
</evidence>
<dbReference type="Pfam" id="PF12833">
    <property type="entry name" value="HTH_18"/>
    <property type="match status" value="1"/>
</dbReference>
<feature type="domain" description="HTH araC/xylS-type" evidence="3">
    <location>
        <begin position="240"/>
        <end position="337"/>
    </location>
</feature>
<reference evidence="4 5" key="1">
    <citation type="submission" date="2011-08" db="EMBL/GenBank/DDBJ databases">
        <authorList>
            <person name="Weinstock G."/>
            <person name="Sodergren E."/>
            <person name="Clifton S."/>
            <person name="Fulton L."/>
            <person name="Fulton B."/>
            <person name="Courtney L."/>
            <person name="Fronick C."/>
            <person name="Harrison M."/>
            <person name="Strong C."/>
            <person name="Farmer C."/>
            <person name="Delahaunty K."/>
            <person name="Markovic C."/>
            <person name="Hall O."/>
            <person name="Minx P."/>
            <person name="Tomlinson C."/>
            <person name="Mitreva M."/>
            <person name="Hou S."/>
            <person name="Chen J."/>
            <person name="Wollam A."/>
            <person name="Pepin K.H."/>
            <person name="Johnson M."/>
            <person name="Bhonagiri V."/>
            <person name="Zhang X."/>
            <person name="Suruliraj S."/>
            <person name="Warren W."/>
            <person name="Chinwalla A."/>
            <person name="Mardis E.R."/>
            <person name="Wilson R.K."/>
        </authorList>
    </citation>
    <scope>NUCLEOTIDE SEQUENCE [LARGE SCALE GENOMIC DNA]</scope>
    <source>
        <strain evidence="4 5">DP7</strain>
    </source>
</reference>
<keyword evidence="1" id="KW-0805">Transcription regulation</keyword>
<dbReference type="EMBL" id="AFZX01000092">
    <property type="protein sequence ID" value="EHL05740.1"/>
    <property type="molecule type" value="Genomic_DNA"/>
</dbReference>
<dbReference type="Proteomes" id="UP000004416">
    <property type="component" value="Unassembled WGS sequence"/>
</dbReference>
<dbReference type="InterPro" id="IPR018060">
    <property type="entry name" value="HTH_AraC"/>
</dbReference>
<evidence type="ECO:0000313" key="4">
    <source>
        <dbReference type="EMBL" id="EHL05740.1"/>
    </source>
</evidence>
<name>G9XRA2_DESHA</name>